<feature type="transmembrane region" description="Helical" evidence="2">
    <location>
        <begin position="271"/>
        <end position="291"/>
    </location>
</feature>
<dbReference type="Proteomes" id="UP000502706">
    <property type="component" value="Chromosome"/>
</dbReference>
<comment type="similarity">
    <text evidence="1">Belongs to the EamA transporter family.</text>
</comment>
<evidence type="ECO:0000256" key="1">
    <source>
        <dbReference type="ARBA" id="ARBA00007362"/>
    </source>
</evidence>
<evidence type="ECO:0000313" key="4">
    <source>
        <dbReference type="EMBL" id="QIN79974.1"/>
    </source>
</evidence>
<name>A0A6G8Q0G8_9ACTN</name>
<keyword evidence="2" id="KW-0472">Membrane</keyword>
<keyword evidence="5" id="KW-1185">Reference proteome</keyword>
<keyword evidence="2" id="KW-0812">Transmembrane</keyword>
<dbReference type="EMBL" id="CP045121">
    <property type="protein sequence ID" value="QIN79974.1"/>
    <property type="molecule type" value="Genomic_DNA"/>
</dbReference>
<dbReference type="PANTHER" id="PTHR22911:SF137">
    <property type="entry name" value="SOLUTE CARRIER FAMILY 35 MEMBER G2-RELATED"/>
    <property type="match status" value="1"/>
</dbReference>
<dbReference type="KEGG" id="rmar:GBA65_17225"/>
<feature type="domain" description="EamA" evidence="3">
    <location>
        <begin position="2"/>
        <end position="136"/>
    </location>
</feature>
<feature type="transmembrane region" description="Helical" evidence="2">
    <location>
        <begin position="57"/>
        <end position="78"/>
    </location>
</feature>
<protein>
    <submittedName>
        <fullName evidence="4">EamA family transporter</fullName>
    </submittedName>
</protein>
<feature type="transmembrane region" description="Helical" evidence="2">
    <location>
        <begin position="32"/>
        <end position="50"/>
    </location>
</feature>
<evidence type="ECO:0000313" key="5">
    <source>
        <dbReference type="Proteomes" id="UP000502706"/>
    </source>
</evidence>
<dbReference type="InterPro" id="IPR037185">
    <property type="entry name" value="EmrE-like"/>
</dbReference>
<reference evidence="4 5" key="1">
    <citation type="submission" date="2019-10" db="EMBL/GenBank/DDBJ databases">
        <title>Rubrobacter sp nov SCSIO 52915 isolated from a deep-sea sediment in the South China Sea.</title>
        <authorList>
            <person name="Chen R.W."/>
        </authorList>
    </citation>
    <scope>NUCLEOTIDE SEQUENCE [LARGE SCALE GENOMIC DNA]</scope>
    <source>
        <strain evidence="4 5">SCSIO 52915</strain>
    </source>
</reference>
<feature type="transmembrane region" description="Helical" evidence="2">
    <location>
        <begin position="298"/>
        <end position="318"/>
    </location>
</feature>
<proteinExistence type="inferred from homology"/>
<feature type="transmembrane region" description="Helical" evidence="2">
    <location>
        <begin position="120"/>
        <end position="140"/>
    </location>
</feature>
<dbReference type="AlphaFoldDB" id="A0A6G8Q0G8"/>
<evidence type="ECO:0000256" key="2">
    <source>
        <dbReference type="SAM" id="Phobius"/>
    </source>
</evidence>
<keyword evidence="2" id="KW-1133">Transmembrane helix</keyword>
<accession>A0A6G8Q0G8</accession>
<dbReference type="InterPro" id="IPR000620">
    <property type="entry name" value="EamA_dom"/>
</dbReference>
<sequence>MGAVFAFLCAVGFSCTNVLIRKGGGSGADNGMLITTICNVVILSFIVAIFGLAGRSLAWNMAGFLWFAGSGLLTSFLGRSTLFTSIGLVGSSRAAAIKNTAPMFTVGVAVLFLSEHLSPVAAGGVGLACLGLFLLVYEAFRKPANGKEIAKGVGDGRGAEAPSAESQEPSGAPTVVIIGTLIAVASAVFFGLGQGVRKVGLAYMPDAFLGATIASWTALILYLVAITAQGRTGTVFRESFTGLHPYFWLAGVATTVGQLGFFIAITYSPVAHVSVIAASETLLTIVLATLFMGRIENVSRLVLLAGCLVFCGAVVIALT</sequence>
<organism evidence="4 5">
    <name type="scientific">Rubrobacter marinus</name>
    <dbReference type="NCBI Taxonomy" id="2653852"/>
    <lineage>
        <taxon>Bacteria</taxon>
        <taxon>Bacillati</taxon>
        <taxon>Actinomycetota</taxon>
        <taxon>Rubrobacteria</taxon>
        <taxon>Rubrobacterales</taxon>
        <taxon>Rubrobacteraceae</taxon>
        <taxon>Rubrobacter</taxon>
    </lineage>
</organism>
<gene>
    <name evidence="4" type="ORF">GBA65_17225</name>
</gene>
<feature type="transmembrane region" description="Helical" evidence="2">
    <location>
        <begin position="246"/>
        <end position="265"/>
    </location>
</feature>
<dbReference type="RefSeq" id="WP_166397649.1">
    <property type="nucleotide sequence ID" value="NZ_CP045121.1"/>
</dbReference>
<dbReference type="PANTHER" id="PTHR22911">
    <property type="entry name" value="ACYL-MALONYL CONDENSING ENZYME-RELATED"/>
    <property type="match status" value="1"/>
</dbReference>
<dbReference type="GO" id="GO:0016020">
    <property type="term" value="C:membrane"/>
    <property type="evidence" value="ECO:0007669"/>
    <property type="project" value="InterPro"/>
</dbReference>
<evidence type="ECO:0000259" key="3">
    <source>
        <dbReference type="Pfam" id="PF00892"/>
    </source>
</evidence>
<feature type="transmembrane region" description="Helical" evidence="2">
    <location>
        <begin position="207"/>
        <end position="225"/>
    </location>
</feature>
<dbReference type="SUPFAM" id="SSF103481">
    <property type="entry name" value="Multidrug resistance efflux transporter EmrE"/>
    <property type="match status" value="2"/>
</dbReference>
<dbReference type="Pfam" id="PF00892">
    <property type="entry name" value="EamA"/>
    <property type="match status" value="1"/>
</dbReference>
<feature type="transmembrane region" description="Helical" evidence="2">
    <location>
        <begin position="175"/>
        <end position="195"/>
    </location>
</feature>